<name>A0A1H9Q8X5_9HYPH</name>
<dbReference type="AlphaFoldDB" id="A0A1H9Q8X5"/>
<dbReference type="InterPro" id="IPR053861">
    <property type="entry name" value="Phage_Mu_Gp45_N"/>
</dbReference>
<protein>
    <submittedName>
        <fullName evidence="3">Phage baseplate assembly protein V</fullName>
    </submittedName>
</protein>
<reference evidence="3 4" key="1">
    <citation type="submission" date="2016-10" db="EMBL/GenBank/DDBJ databases">
        <authorList>
            <person name="de Groot N.N."/>
        </authorList>
    </citation>
    <scope>NUCLEOTIDE SEQUENCE [LARGE SCALE GENOMIC DNA]</scope>
    <source>
        <strain evidence="3 4">A52C2</strain>
    </source>
</reference>
<proteinExistence type="predicted"/>
<dbReference type="Pfam" id="PF18946">
    <property type="entry name" value="Apex"/>
    <property type="match status" value="1"/>
</dbReference>
<dbReference type="InterPro" id="IPR014462">
    <property type="entry name" value="Phage_Mu_Gp45"/>
</dbReference>
<keyword evidence="4" id="KW-1185">Reference proteome</keyword>
<evidence type="ECO:0000259" key="2">
    <source>
        <dbReference type="Pfam" id="PF06890"/>
    </source>
</evidence>
<dbReference type="RefSeq" id="WP_092499791.1">
    <property type="nucleotide sequence ID" value="NZ_FOFG01000026.1"/>
</dbReference>
<evidence type="ECO:0000313" key="3">
    <source>
        <dbReference type="EMBL" id="SER56848.1"/>
    </source>
</evidence>
<dbReference type="Proteomes" id="UP000199647">
    <property type="component" value="Unassembled WGS sequence"/>
</dbReference>
<dbReference type="STRING" id="1855383.SAMN05216548_1269"/>
<dbReference type="PIRSF" id="PIRSF012337">
    <property type="entry name" value="gp45"/>
    <property type="match status" value="1"/>
</dbReference>
<dbReference type="InterPro" id="IPR044033">
    <property type="entry name" value="GpV-like_apex"/>
</dbReference>
<gene>
    <name evidence="3" type="ORF">SAMN05216548_1269</name>
</gene>
<dbReference type="SUPFAM" id="SSF69255">
    <property type="entry name" value="gp5 N-terminal domain-like"/>
    <property type="match status" value="1"/>
</dbReference>
<evidence type="ECO:0000256" key="1">
    <source>
        <dbReference type="SAM" id="MobiDB-lite"/>
    </source>
</evidence>
<accession>A0A1H9Q8X5</accession>
<feature type="domain" description="Bacteriophage Mu Gp45 N-terminal" evidence="2">
    <location>
        <begin position="18"/>
        <end position="85"/>
    </location>
</feature>
<dbReference type="EMBL" id="FOFG01000026">
    <property type="protein sequence ID" value="SER56848.1"/>
    <property type="molecule type" value="Genomic_DNA"/>
</dbReference>
<evidence type="ECO:0000313" key="4">
    <source>
        <dbReference type="Proteomes" id="UP000199647"/>
    </source>
</evidence>
<feature type="region of interest" description="Disordered" evidence="1">
    <location>
        <begin position="141"/>
        <end position="175"/>
    </location>
</feature>
<feature type="compositionally biased region" description="Polar residues" evidence="1">
    <location>
        <begin position="164"/>
        <end position="175"/>
    </location>
</feature>
<dbReference type="OrthoDB" id="9802994at2"/>
<dbReference type="Pfam" id="PF06890">
    <property type="entry name" value="Phage_Mu_Gp45"/>
    <property type="match status" value="1"/>
</dbReference>
<sequence>MRNSVRDIAGRGLLGLARAVLKAPNDATKMQSVAVRILHDEAHEAVEHWHPYGFFSVPLEGAEALVGFLGGSRSHPIALAIADRRHRPQNSQAGEVGLHDDQEQLVHLTRDGIAVTSPKKLTLTVGSVTFTLSPDGVDIQGGTIKHNGKSIGSDHQHTGVKAGSDTSGPPSNISV</sequence>
<organism evidence="3 4">
    <name type="scientific">Faunimonas pinastri</name>
    <dbReference type="NCBI Taxonomy" id="1855383"/>
    <lineage>
        <taxon>Bacteria</taxon>
        <taxon>Pseudomonadati</taxon>
        <taxon>Pseudomonadota</taxon>
        <taxon>Alphaproteobacteria</taxon>
        <taxon>Hyphomicrobiales</taxon>
        <taxon>Afifellaceae</taxon>
        <taxon>Faunimonas</taxon>
    </lineage>
</organism>